<dbReference type="EMBL" id="CP021431">
    <property type="protein sequence ID" value="ARU02692.1"/>
    <property type="molecule type" value="Genomic_DNA"/>
</dbReference>
<name>A0A1Y0EHB6_9RHOB</name>
<dbReference type="OrthoDB" id="9152984at2"/>
<dbReference type="AlphaFoldDB" id="A0A1Y0EHB6"/>
<sequence>MLDINIITNAADDAADTTTETVTSYYGTAGADAGNVRYDPFAPGQVSAAQGLGDIETIKPRSRDQYVALFKKTEERTARATLQMCRVVYEAHQSLEEYDFADFCAAVGYKDDSSVIRKFCAIGKLQPRLVNHAAFMPPEWTKIYTLTQMPAQFFESYVNDGMDFRGLTGKQLKALVDATRPQVKQLSLLLPKDKDSNNFVFAKLLFDKTFVDAYDWRAVKKALAEIESRLPIKVQFVAAAEQAYQHTVTHRYTQAKQNAKDVEFKPALWDYGTEAAQDNLKADVTELRTIEGTATQTVAITK</sequence>
<reference evidence="1 2" key="1">
    <citation type="submission" date="2017-05" db="EMBL/GenBank/DDBJ databases">
        <title>Genome Sequence of Loktanella vestfoldensis Strain SMR4r Isolated from a Culture of the Diatom Skeletonema marinoi.</title>
        <authorList>
            <person name="Topel M."/>
            <person name="Pinder M.I.M."/>
            <person name="Johansson O.N."/>
            <person name="Kourtchenko O."/>
            <person name="Godhe A."/>
            <person name="Clarke A.K."/>
        </authorList>
    </citation>
    <scope>NUCLEOTIDE SEQUENCE [LARGE SCALE GENOMIC DNA]</scope>
    <source>
        <strain evidence="1 2">SMR4r</strain>
    </source>
</reference>
<organism evidence="1 2">
    <name type="scientific">Yoonia vestfoldensis</name>
    <dbReference type="NCBI Taxonomy" id="245188"/>
    <lineage>
        <taxon>Bacteria</taxon>
        <taxon>Pseudomonadati</taxon>
        <taxon>Pseudomonadota</taxon>
        <taxon>Alphaproteobacteria</taxon>
        <taxon>Rhodobacterales</taxon>
        <taxon>Paracoccaceae</taxon>
        <taxon>Yoonia</taxon>
    </lineage>
</organism>
<dbReference type="RefSeq" id="WP_087211113.1">
    <property type="nucleotide sequence ID" value="NZ_CP021431.1"/>
</dbReference>
<gene>
    <name evidence="1" type="ORF">LOKVESSMR4R_03420</name>
</gene>
<evidence type="ECO:0000313" key="2">
    <source>
        <dbReference type="Proteomes" id="UP000195273"/>
    </source>
</evidence>
<dbReference type="Proteomes" id="UP000195273">
    <property type="component" value="Chromosome"/>
</dbReference>
<evidence type="ECO:0000313" key="1">
    <source>
        <dbReference type="EMBL" id="ARU02692.1"/>
    </source>
</evidence>
<keyword evidence="2" id="KW-1185">Reference proteome</keyword>
<accession>A0A1Y0EHB6</accession>
<protein>
    <submittedName>
        <fullName evidence="1">Uncharacterized protein</fullName>
    </submittedName>
</protein>
<proteinExistence type="predicted"/>
<dbReference type="KEGG" id="lvs:LOKVESSMR4R_03420"/>